<evidence type="ECO:0000313" key="9">
    <source>
        <dbReference type="Proteomes" id="UP001634394"/>
    </source>
</evidence>
<dbReference type="CDD" id="cd19776">
    <property type="entry name" value="Bbox2_TRIM25_C-IV"/>
    <property type="match status" value="1"/>
</dbReference>
<feature type="domain" description="B box-type" evidence="7">
    <location>
        <begin position="100"/>
        <end position="150"/>
    </location>
</feature>
<keyword evidence="4" id="KW-0862">Zinc</keyword>
<keyword evidence="3 5" id="KW-0863">Zinc-finger</keyword>
<dbReference type="AlphaFoldDB" id="A0ABD3Y2M5"/>
<dbReference type="Pfam" id="PF13445">
    <property type="entry name" value="zf-RING_UBOX"/>
    <property type="match status" value="1"/>
</dbReference>
<dbReference type="PROSITE" id="PS00518">
    <property type="entry name" value="ZF_RING_1"/>
    <property type="match status" value="1"/>
</dbReference>
<protein>
    <submittedName>
        <fullName evidence="8">Uncharacterized protein</fullName>
    </submittedName>
</protein>
<evidence type="ECO:0000256" key="1">
    <source>
        <dbReference type="ARBA" id="ARBA00022553"/>
    </source>
</evidence>
<dbReference type="InterPro" id="IPR010620">
    <property type="entry name" value="SBBP_repeat"/>
</dbReference>
<dbReference type="Gene3D" id="3.30.160.60">
    <property type="entry name" value="Classic Zinc Finger"/>
    <property type="match status" value="1"/>
</dbReference>
<dbReference type="SUPFAM" id="SSF101898">
    <property type="entry name" value="NHL repeat"/>
    <property type="match status" value="1"/>
</dbReference>
<evidence type="ECO:0000259" key="7">
    <source>
        <dbReference type="PROSITE" id="PS50119"/>
    </source>
</evidence>
<proteinExistence type="predicted"/>
<dbReference type="InterPro" id="IPR013083">
    <property type="entry name" value="Znf_RING/FYVE/PHD"/>
</dbReference>
<dbReference type="SUPFAM" id="SSF57850">
    <property type="entry name" value="RING/U-box"/>
    <property type="match status" value="1"/>
</dbReference>
<dbReference type="Proteomes" id="UP001634394">
    <property type="component" value="Unassembled WGS sequence"/>
</dbReference>
<dbReference type="InterPro" id="IPR017907">
    <property type="entry name" value="Znf_RING_CS"/>
</dbReference>
<accession>A0ABD3Y2M5</accession>
<dbReference type="PANTHER" id="PTHR25462">
    <property type="entry name" value="BONUS, ISOFORM C-RELATED"/>
    <property type="match status" value="1"/>
</dbReference>
<organism evidence="8 9">
    <name type="scientific">Sinanodonta woodiana</name>
    <name type="common">Chinese pond mussel</name>
    <name type="synonym">Anodonta woodiana</name>
    <dbReference type="NCBI Taxonomy" id="1069815"/>
    <lineage>
        <taxon>Eukaryota</taxon>
        <taxon>Metazoa</taxon>
        <taxon>Spiralia</taxon>
        <taxon>Lophotrochozoa</taxon>
        <taxon>Mollusca</taxon>
        <taxon>Bivalvia</taxon>
        <taxon>Autobranchia</taxon>
        <taxon>Heteroconchia</taxon>
        <taxon>Palaeoheterodonta</taxon>
        <taxon>Unionida</taxon>
        <taxon>Unionoidea</taxon>
        <taxon>Unionidae</taxon>
        <taxon>Unioninae</taxon>
        <taxon>Sinanodonta</taxon>
    </lineage>
</organism>
<dbReference type="SMART" id="SM00184">
    <property type="entry name" value="RING"/>
    <property type="match status" value="1"/>
</dbReference>
<feature type="domain" description="RING-type" evidence="6">
    <location>
        <begin position="17"/>
        <end position="65"/>
    </location>
</feature>
<evidence type="ECO:0000259" key="6">
    <source>
        <dbReference type="PROSITE" id="PS50089"/>
    </source>
</evidence>
<sequence length="679" mass="77626">MATFLQAATQFSHALQCPICLETFTRPKVLPCGHTYCASCLQSHINNKVTQSRLTQACFPCPVCRMDTFLSDSNICIDQWAESLPVNSIASSLIDVSARQKVYHCDQCIKQGKELLAAYFCKDCDRSMCVSCKQYHDGFPSLGQHKVISVSDEGESRFVTPDMSTFDACHRHSKKRIKFFCGDHETPCCNTCVILEHRKCERVITVDDMLKSFDVSKKSNEIEANMAMLENHLKHITRKIKENSDAMQKDKSDILEQIHSFKAQLLAKVQKLEDDVIASLESYYKSERSNLQTQDLDGQTLITAIVNDRTQLNLVMTHGSEVQKVIMLHNLDQNQSRYLRVITEYQNDIKDVRIHLDFDETLPTYVNNISELGKMNILRKYLDFGLPCIEALKTKVQPVSKIEPVICPLKEMQAVKVSEFKVKVLSDMTVCHITDILHLRDARMIMVDYFNYKMKLFGQDYKCQESTKFQERPWSACMLSDTEVAVTVPAQKTIQIIEIKDKMLKKRVITTRFQCWGVAVVKDQLVITTRGHIVLILDMCGNEIRTVQMETSHRTKQRSPNFIKTDTTNAAIYMSDETANNLVGYSMNWDVLFTYTNPDLKNANGIAIDREGNIYLCGYNSHCVQQISAEGKIIKTLLPKKEENKKPLSITFFTDTDKFILTYGKCDVVEVYELQCSPK</sequence>
<keyword evidence="2" id="KW-0479">Metal-binding</keyword>
<evidence type="ECO:0000256" key="2">
    <source>
        <dbReference type="ARBA" id="ARBA00022723"/>
    </source>
</evidence>
<dbReference type="InterPro" id="IPR001841">
    <property type="entry name" value="Znf_RING"/>
</dbReference>
<dbReference type="CDD" id="cd19757">
    <property type="entry name" value="Bbox1"/>
    <property type="match status" value="1"/>
</dbReference>
<dbReference type="InterPro" id="IPR000315">
    <property type="entry name" value="Znf_B-box"/>
</dbReference>
<dbReference type="PANTHER" id="PTHR25462:SF296">
    <property type="entry name" value="MEIOTIC P26, ISOFORM F"/>
    <property type="match status" value="1"/>
</dbReference>
<dbReference type="InterPro" id="IPR047153">
    <property type="entry name" value="TRIM45/56/19-like"/>
</dbReference>
<evidence type="ECO:0000256" key="4">
    <source>
        <dbReference type="ARBA" id="ARBA00022833"/>
    </source>
</evidence>
<dbReference type="InterPro" id="IPR011042">
    <property type="entry name" value="6-blade_b-propeller_TolB-like"/>
</dbReference>
<dbReference type="Gene3D" id="3.30.40.10">
    <property type="entry name" value="Zinc/RING finger domain, C3HC4 (zinc finger)"/>
    <property type="match status" value="1"/>
</dbReference>
<dbReference type="PROSITE" id="PS50119">
    <property type="entry name" value="ZF_BBOX"/>
    <property type="match status" value="1"/>
</dbReference>
<dbReference type="SUPFAM" id="SSF57845">
    <property type="entry name" value="B-box zinc-binding domain"/>
    <property type="match status" value="1"/>
</dbReference>
<dbReference type="Gene3D" id="2.120.10.30">
    <property type="entry name" value="TolB, C-terminal domain"/>
    <property type="match status" value="1"/>
</dbReference>
<gene>
    <name evidence="8" type="ORF">ACJMK2_004320</name>
</gene>
<dbReference type="EMBL" id="JBJQND010000001">
    <property type="protein sequence ID" value="KAL3892083.1"/>
    <property type="molecule type" value="Genomic_DNA"/>
</dbReference>
<evidence type="ECO:0000256" key="3">
    <source>
        <dbReference type="ARBA" id="ARBA00022771"/>
    </source>
</evidence>
<dbReference type="PROSITE" id="PS50089">
    <property type="entry name" value="ZF_RING_2"/>
    <property type="match status" value="1"/>
</dbReference>
<keyword evidence="1" id="KW-0597">Phosphoprotein</keyword>
<keyword evidence="9" id="KW-1185">Reference proteome</keyword>
<comment type="caution">
    <text evidence="8">The sequence shown here is derived from an EMBL/GenBank/DDBJ whole genome shotgun (WGS) entry which is preliminary data.</text>
</comment>
<dbReference type="Pfam" id="PF06739">
    <property type="entry name" value="SBBP"/>
    <property type="match status" value="1"/>
</dbReference>
<dbReference type="GO" id="GO:0008270">
    <property type="term" value="F:zinc ion binding"/>
    <property type="evidence" value="ECO:0007669"/>
    <property type="project" value="UniProtKB-KW"/>
</dbReference>
<dbReference type="InterPro" id="IPR027370">
    <property type="entry name" value="Znf-RING_euk"/>
</dbReference>
<reference evidence="8 9" key="1">
    <citation type="submission" date="2024-11" db="EMBL/GenBank/DDBJ databases">
        <title>Chromosome-level genome assembly of the freshwater bivalve Anodonta woodiana.</title>
        <authorList>
            <person name="Chen X."/>
        </authorList>
    </citation>
    <scope>NUCLEOTIDE SEQUENCE [LARGE SCALE GENOMIC DNA]</scope>
    <source>
        <strain evidence="8">MN2024</strain>
        <tissue evidence="8">Gills</tissue>
    </source>
</reference>
<evidence type="ECO:0000313" key="8">
    <source>
        <dbReference type="EMBL" id="KAL3892083.1"/>
    </source>
</evidence>
<evidence type="ECO:0000256" key="5">
    <source>
        <dbReference type="PROSITE-ProRule" id="PRU00024"/>
    </source>
</evidence>
<name>A0ABD3Y2M5_SINWO</name>